<keyword evidence="12" id="KW-1185">Reference proteome</keyword>
<evidence type="ECO:0000256" key="1">
    <source>
        <dbReference type="ARBA" id="ARBA00022527"/>
    </source>
</evidence>
<dbReference type="PROSITE" id="PS00108">
    <property type="entry name" value="PROTEIN_KINASE_ST"/>
    <property type="match status" value="1"/>
</dbReference>
<dbReference type="SUPFAM" id="SSF56112">
    <property type="entry name" value="Protein kinase-like (PK-like)"/>
    <property type="match status" value="1"/>
</dbReference>
<dbReference type="InterPro" id="IPR000719">
    <property type="entry name" value="Prot_kinase_dom"/>
</dbReference>
<comment type="caution">
    <text evidence="11">The sequence shown here is derived from an EMBL/GenBank/DDBJ whole genome shotgun (WGS) entry which is preliminary data.</text>
</comment>
<dbReference type="InterPro" id="IPR050647">
    <property type="entry name" value="Plant_LRR-RLKs"/>
</dbReference>
<evidence type="ECO:0000259" key="10">
    <source>
        <dbReference type="PROSITE" id="PS50011"/>
    </source>
</evidence>
<evidence type="ECO:0000313" key="12">
    <source>
        <dbReference type="Proteomes" id="UP000794436"/>
    </source>
</evidence>
<dbReference type="EMBL" id="SPLM01000075">
    <property type="protein sequence ID" value="TMW61820.1"/>
    <property type="molecule type" value="Genomic_DNA"/>
</dbReference>
<dbReference type="InterPro" id="IPR017441">
    <property type="entry name" value="Protein_kinase_ATP_BS"/>
</dbReference>
<dbReference type="InterPro" id="IPR001611">
    <property type="entry name" value="Leu-rich_rpt"/>
</dbReference>
<dbReference type="InterPro" id="IPR003591">
    <property type="entry name" value="Leu-rich_rpt_typical-subtyp"/>
</dbReference>
<dbReference type="PROSITE" id="PS50011">
    <property type="entry name" value="PROTEIN_KINASE_DOM"/>
    <property type="match status" value="1"/>
</dbReference>
<evidence type="ECO:0000256" key="8">
    <source>
        <dbReference type="SAM" id="Phobius"/>
    </source>
</evidence>
<evidence type="ECO:0000256" key="9">
    <source>
        <dbReference type="SAM" id="SignalP"/>
    </source>
</evidence>
<dbReference type="PANTHER" id="PTHR48056:SF81">
    <property type="entry name" value="RECEPTOR PROTEIN-TYROSINE KINASE CEPR1"/>
    <property type="match status" value="1"/>
</dbReference>
<keyword evidence="4 6" id="KW-0547">Nucleotide-binding</keyword>
<keyword evidence="8" id="KW-0812">Transmembrane</keyword>
<name>A0A8K1CFF9_PYTOL</name>
<dbReference type="InterPro" id="IPR011009">
    <property type="entry name" value="Kinase-like_dom_sf"/>
</dbReference>
<dbReference type="GO" id="GO:0004674">
    <property type="term" value="F:protein serine/threonine kinase activity"/>
    <property type="evidence" value="ECO:0007669"/>
    <property type="project" value="UniProtKB-KW"/>
</dbReference>
<dbReference type="PROSITE" id="PS51450">
    <property type="entry name" value="LRR"/>
    <property type="match status" value="1"/>
</dbReference>
<gene>
    <name evidence="11" type="ORF">Poli38472_010883</name>
</gene>
<proteinExistence type="predicted"/>
<dbReference type="Proteomes" id="UP000794436">
    <property type="component" value="Unassembled WGS sequence"/>
</dbReference>
<feature type="signal peptide" evidence="9">
    <location>
        <begin position="1"/>
        <end position="22"/>
    </location>
</feature>
<dbReference type="SMART" id="SM00369">
    <property type="entry name" value="LRR_TYP"/>
    <property type="match status" value="2"/>
</dbReference>
<dbReference type="InterPro" id="IPR008271">
    <property type="entry name" value="Ser/Thr_kinase_AS"/>
</dbReference>
<keyword evidence="9" id="KW-0732">Signal</keyword>
<dbReference type="PRINTS" id="PR00109">
    <property type="entry name" value="TYRKINASE"/>
</dbReference>
<feature type="binding site" evidence="6">
    <location>
        <position position="686"/>
    </location>
    <ligand>
        <name>ATP</name>
        <dbReference type="ChEBI" id="CHEBI:30616"/>
    </ligand>
</feature>
<evidence type="ECO:0000256" key="5">
    <source>
        <dbReference type="ARBA" id="ARBA00022840"/>
    </source>
</evidence>
<evidence type="ECO:0000313" key="11">
    <source>
        <dbReference type="EMBL" id="TMW61820.1"/>
    </source>
</evidence>
<keyword evidence="1" id="KW-0723">Serine/threonine-protein kinase</keyword>
<dbReference type="AlphaFoldDB" id="A0A8K1CFF9"/>
<keyword evidence="5 6" id="KW-0067">ATP-binding</keyword>
<feature type="transmembrane region" description="Helical" evidence="8">
    <location>
        <begin position="596"/>
        <end position="618"/>
    </location>
</feature>
<evidence type="ECO:0000256" key="2">
    <source>
        <dbReference type="ARBA" id="ARBA00022614"/>
    </source>
</evidence>
<reference evidence="11" key="1">
    <citation type="submission" date="2019-03" db="EMBL/GenBank/DDBJ databases">
        <title>Long read genome sequence of the mycoparasitic Pythium oligandrum ATCC 38472 isolated from sugarbeet rhizosphere.</title>
        <authorList>
            <person name="Gaulin E."/>
        </authorList>
    </citation>
    <scope>NUCLEOTIDE SEQUENCE</scope>
    <source>
        <strain evidence="11">ATCC 38472_TT</strain>
    </source>
</reference>
<keyword evidence="2" id="KW-0433">Leucine-rich repeat</keyword>
<dbReference type="PROSITE" id="PS00107">
    <property type="entry name" value="PROTEIN_KINASE_ATP"/>
    <property type="match status" value="1"/>
</dbReference>
<dbReference type="InterPro" id="IPR001245">
    <property type="entry name" value="Ser-Thr/Tyr_kinase_cat_dom"/>
</dbReference>
<keyword evidence="8" id="KW-1133">Transmembrane helix</keyword>
<protein>
    <recommendedName>
        <fullName evidence="10">Protein kinase domain-containing protein</fullName>
    </recommendedName>
</protein>
<dbReference type="InterPro" id="IPR032675">
    <property type="entry name" value="LRR_dom_sf"/>
</dbReference>
<feature type="domain" description="Protein kinase" evidence="10">
    <location>
        <begin position="659"/>
        <end position="923"/>
    </location>
</feature>
<feature type="chain" id="PRO_5035429695" description="Protein kinase domain-containing protein" evidence="9">
    <location>
        <begin position="23"/>
        <end position="948"/>
    </location>
</feature>
<evidence type="ECO:0000256" key="4">
    <source>
        <dbReference type="ARBA" id="ARBA00022741"/>
    </source>
</evidence>
<keyword evidence="1" id="KW-0808">Transferase</keyword>
<evidence type="ECO:0000256" key="6">
    <source>
        <dbReference type="PROSITE-ProRule" id="PRU10141"/>
    </source>
</evidence>
<feature type="compositionally biased region" description="Low complexity" evidence="7">
    <location>
        <begin position="574"/>
        <end position="587"/>
    </location>
</feature>
<organism evidence="11 12">
    <name type="scientific">Pythium oligandrum</name>
    <name type="common">Mycoparasitic fungus</name>
    <dbReference type="NCBI Taxonomy" id="41045"/>
    <lineage>
        <taxon>Eukaryota</taxon>
        <taxon>Sar</taxon>
        <taxon>Stramenopiles</taxon>
        <taxon>Oomycota</taxon>
        <taxon>Peronosporomycetes</taxon>
        <taxon>Pythiales</taxon>
        <taxon>Pythiaceae</taxon>
        <taxon>Pythium</taxon>
    </lineage>
</organism>
<keyword evidence="1" id="KW-0418">Kinase</keyword>
<sequence length="948" mass="105020">MAAKISLTIVLWLVLATVSTNAESNDTLLCPANTKDDDQRPVIIADCVSICGYEGFCIYYPYQYRQGCTGGLANRCVEAKECTYECFEESPTEINFYQTWDDVVEYAIHTKAATSTGYVNSSLVQGFRADALASKIVAFYARLIVLDLFDVGNAQYIPPSPPVPFDIPESVVQGDPARESLRIVSVPCPPFPSEPQDFSMLHSLMLINCGLTELSLANHKLPTLAMVWLKKNQLSELPSLPPSVTHLDISENAFTSFPKTIRNLKSLFGLEFKHNLVKDIPANSLPTNLSYLLLTNSSLSKVPADIAKMDNLTIFDISGNVVKPEDLALLPETIVNLRIQDVKLSRIPSAIGSHFPSLTLLDLSSNPLESIASGELLSTLKTLIVSNAAFTKLVDDALPDGLTEVNITNSKLEAVPQQLSVYNNRDMINLSRNKLTTVDEMSAKTIVLSQNEISLFSGFIQDTIVLDLSFNRLTTLNLSSQMDSIKILKLRGNNLTTIPMSVFRQRALQVLDLRDNPIEDYLPSSQEWPFLQRVSVVRMDANQLRTSCSKKVRFKEHMICDPSLGDANSRGESSDSASGDSATATESKSGASSHTLVITVSVVGVVVVLLAIVAALYYRRRLIAVSKSHSTNETTASGDDRLVWQDEDLARHRLDASLVKVDRLLGTGTYGEVFLATYQHHRVVLKRLRNSDSSRQEIQRFVNEIKMMTHFRFPKIVRFIGVVWTKESDVAVVTEYMAGGDLRAYLDKTKRRARDGWAVEKYRIALDIAEALVYLHSLDPPMIHRDLKSRNVLLDREMNAVLSDFGTSRPVDTERTMTAEVGTALWMAPEVLTGRRYDQSADIYSLGVILSELDTHELPFRNTDFQSMNDAYVVGGVLAGSLHVRFLTSCPESIRVLGTRCTALDPGDRPTTLEVAYELRNLLRGQVQASSLSSSRSGSTGARSSIYR</sequence>
<dbReference type="GO" id="GO:0005524">
    <property type="term" value="F:ATP binding"/>
    <property type="evidence" value="ECO:0007669"/>
    <property type="project" value="UniProtKB-UniRule"/>
</dbReference>
<dbReference type="Gene3D" id="3.80.10.10">
    <property type="entry name" value="Ribonuclease Inhibitor"/>
    <property type="match status" value="2"/>
</dbReference>
<evidence type="ECO:0000256" key="7">
    <source>
        <dbReference type="SAM" id="MobiDB-lite"/>
    </source>
</evidence>
<accession>A0A8K1CFF9</accession>
<feature type="region of interest" description="Disordered" evidence="7">
    <location>
        <begin position="565"/>
        <end position="588"/>
    </location>
</feature>
<keyword evidence="8" id="KW-0472">Membrane</keyword>
<dbReference type="Pfam" id="PF00069">
    <property type="entry name" value="Pkinase"/>
    <property type="match status" value="1"/>
</dbReference>
<dbReference type="SUPFAM" id="SSF52058">
    <property type="entry name" value="L domain-like"/>
    <property type="match status" value="2"/>
</dbReference>
<evidence type="ECO:0000256" key="3">
    <source>
        <dbReference type="ARBA" id="ARBA00022737"/>
    </source>
</evidence>
<dbReference type="Gene3D" id="1.10.510.10">
    <property type="entry name" value="Transferase(Phosphotransferase) domain 1"/>
    <property type="match status" value="1"/>
</dbReference>
<dbReference type="SMART" id="SM00220">
    <property type="entry name" value="S_TKc"/>
    <property type="match status" value="1"/>
</dbReference>
<dbReference type="PANTHER" id="PTHR48056">
    <property type="entry name" value="LRR RECEPTOR-LIKE SERINE/THREONINE-PROTEIN KINASE-RELATED"/>
    <property type="match status" value="1"/>
</dbReference>
<keyword evidence="3" id="KW-0677">Repeat</keyword>